<dbReference type="GO" id="GO:0003954">
    <property type="term" value="F:NADH dehydrogenase activity"/>
    <property type="evidence" value="ECO:0007669"/>
    <property type="project" value="TreeGrafter"/>
</dbReference>
<evidence type="ECO:0000313" key="3">
    <source>
        <dbReference type="Proteomes" id="UP000314294"/>
    </source>
</evidence>
<reference evidence="2 3" key="1">
    <citation type="submission" date="2019-03" db="EMBL/GenBank/DDBJ databases">
        <title>First draft genome of Liparis tanakae, snailfish: a comprehensive survey of snailfish specific genes.</title>
        <authorList>
            <person name="Kim W."/>
            <person name="Song I."/>
            <person name="Jeong J.-H."/>
            <person name="Kim D."/>
            <person name="Kim S."/>
            <person name="Ryu S."/>
            <person name="Song J.Y."/>
            <person name="Lee S.K."/>
        </authorList>
    </citation>
    <scope>NUCLEOTIDE SEQUENCE [LARGE SCALE GENOMIC DNA]</scope>
    <source>
        <tissue evidence="2">Muscle</tissue>
    </source>
</reference>
<dbReference type="OrthoDB" id="8963457at2759"/>
<organism evidence="2 3">
    <name type="scientific">Liparis tanakae</name>
    <name type="common">Tanaka's snailfish</name>
    <dbReference type="NCBI Taxonomy" id="230148"/>
    <lineage>
        <taxon>Eukaryota</taxon>
        <taxon>Metazoa</taxon>
        <taxon>Chordata</taxon>
        <taxon>Craniata</taxon>
        <taxon>Vertebrata</taxon>
        <taxon>Euteleostomi</taxon>
        <taxon>Actinopterygii</taxon>
        <taxon>Neopterygii</taxon>
        <taxon>Teleostei</taxon>
        <taxon>Neoteleostei</taxon>
        <taxon>Acanthomorphata</taxon>
        <taxon>Eupercaria</taxon>
        <taxon>Perciformes</taxon>
        <taxon>Cottioidei</taxon>
        <taxon>Cottales</taxon>
        <taxon>Liparidae</taxon>
        <taxon>Liparis</taxon>
    </lineage>
</organism>
<evidence type="ECO:0000256" key="1">
    <source>
        <dbReference type="SAM" id="MobiDB-lite"/>
    </source>
</evidence>
<evidence type="ECO:0000313" key="2">
    <source>
        <dbReference type="EMBL" id="TNN69591.1"/>
    </source>
</evidence>
<protein>
    <submittedName>
        <fullName evidence="2">Ecto-NOX disulfide-thiol exchanger 1</fullName>
    </submittedName>
</protein>
<proteinExistence type="predicted"/>
<accession>A0A4Z2HVI0</accession>
<comment type="caution">
    <text evidence="2">The sequence shown here is derived from an EMBL/GenBank/DDBJ whole genome shotgun (WGS) entry which is preliminary data.</text>
</comment>
<dbReference type="AlphaFoldDB" id="A0A4Z2HVI0"/>
<keyword evidence="3" id="KW-1185">Reference proteome</keyword>
<gene>
    <name evidence="2" type="primary">Enox1_3</name>
    <name evidence="2" type="ORF">EYF80_020236</name>
</gene>
<dbReference type="InterPro" id="IPR038876">
    <property type="entry name" value="ENOX"/>
</dbReference>
<dbReference type="PANTHER" id="PTHR16001:SF6">
    <property type="entry name" value="ECTO-NOX DISULFIDE-THIOL EXCHANGER 1"/>
    <property type="match status" value="1"/>
</dbReference>
<dbReference type="GO" id="GO:0003756">
    <property type="term" value="F:protein disulfide isomerase activity"/>
    <property type="evidence" value="ECO:0007669"/>
    <property type="project" value="TreeGrafter"/>
</dbReference>
<dbReference type="GO" id="GO:0007624">
    <property type="term" value="P:ultradian rhythm"/>
    <property type="evidence" value="ECO:0007669"/>
    <property type="project" value="InterPro"/>
</dbReference>
<name>A0A4Z2HVI0_9TELE</name>
<dbReference type="EMBL" id="SRLO01000174">
    <property type="protein sequence ID" value="TNN69591.1"/>
    <property type="molecule type" value="Genomic_DNA"/>
</dbReference>
<dbReference type="Proteomes" id="UP000314294">
    <property type="component" value="Unassembled WGS sequence"/>
</dbReference>
<sequence length="119" mass="12130">MRGQQRDPPLGAAVQKSLGSRRGSDVVCVSAAAGGPVSDLGAWTTAMNNLGIGPVGQLGSDSLCLQRFDPGLGLLASMNPLMGGIGLVPPPPALPDMPVVKEIIHSKSCTLFPQNPSES</sequence>
<dbReference type="GO" id="GO:0009897">
    <property type="term" value="C:external side of plasma membrane"/>
    <property type="evidence" value="ECO:0007669"/>
    <property type="project" value="InterPro"/>
</dbReference>
<feature type="region of interest" description="Disordered" evidence="1">
    <location>
        <begin position="1"/>
        <end position="22"/>
    </location>
</feature>
<dbReference type="PANTHER" id="PTHR16001">
    <property type="entry name" value="ECTO-NOX DISULFIDE-THIOL EXCHANGER"/>
    <property type="match status" value="1"/>
</dbReference>